<dbReference type="PROSITE" id="PS00530">
    <property type="entry name" value="RNASE_T2_1"/>
    <property type="match status" value="1"/>
</dbReference>
<keyword evidence="12" id="KW-0325">Glycoprotein</keyword>
<feature type="active site" evidence="16">
    <location>
        <position position="127"/>
    </location>
</feature>
<keyword evidence="11" id="KW-1015">Disulfide bond</keyword>
<dbReference type="CDD" id="cd01061">
    <property type="entry name" value="RNase_T2_euk"/>
    <property type="match status" value="1"/>
</dbReference>
<dbReference type="RefSeq" id="XP_018985928.1">
    <property type="nucleotide sequence ID" value="XM_019128503.1"/>
</dbReference>
<evidence type="ECO:0000313" key="20">
    <source>
        <dbReference type="Proteomes" id="UP000094336"/>
    </source>
</evidence>
<evidence type="ECO:0000256" key="6">
    <source>
        <dbReference type="ARBA" id="ARBA00022554"/>
    </source>
</evidence>
<dbReference type="GeneID" id="30146356"/>
<dbReference type="InterPro" id="IPR033697">
    <property type="entry name" value="Ribonuclease_T2_eukaryotic"/>
</dbReference>
<keyword evidence="6" id="KW-0926">Vacuole</keyword>
<feature type="domain" description="RNase T2-like C-terminal" evidence="18">
    <location>
        <begin position="271"/>
        <end position="374"/>
    </location>
</feature>
<protein>
    <recommendedName>
        <fullName evidence="15">Ribonuclease T2-like</fullName>
        <ecNumber evidence="4">4.6.1.19</ecNumber>
    </recommendedName>
</protein>
<evidence type="ECO:0000313" key="19">
    <source>
        <dbReference type="EMBL" id="ODQ80600.1"/>
    </source>
</evidence>
<accession>A0A1E3QSF8</accession>
<dbReference type="OrthoDB" id="435754at2759"/>
<dbReference type="EC" id="4.6.1.19" evidence="4"/>
<feature type="active site" evidence="16">
    <location>
        <position position="65"/>
    </location>
</feature>
<dbReference type="AlphaFoldDB" id="A0A1E3QSF8"/>
<proteinExistence type="inferred from homology"/>
<keyword evidence="7" id="KW-0540">Nuclease</keyword>
<dbReference type="Pfam" id="PF00445">
    <property type="entry name" value="Ribonuclease_T2"/>
    <property type="match status" value="1"/>
</dbReference>
<dbReference type="EMBL" id="KV454429">
    <property type="protein sequence ID" value="ODQ80600.1"/>
    <property type="molecule type" value="Genomic_DNA"/>
</dbReference>
<sequence>MQEVLSPAIHSLAADKCPLDTPLSCTNSTPVADSCCFEYPGGVLLQTQFWDYSPPIGPSDMFTLHGLWPDNCDGSFEQFCNNDLNIKNVREIMTRFNETELLAKMSHVWKNFNGNDELLWIHEFNKHGTCMSTINPQCYGNDYQKDQNVVDFFKISVELFERLPSYKWLEEAGIVPSETQTYSKQEIEKALSDKFGEDVRIGCNRYHALQEIWYFYHVQGSLLGKKFVPISPLAGSSCPNEGIKFMPKGWKAPAPTHTRPSQPVPTGDGTRGYIKLTNQRGCLISNGKWYASGSCAAFYVIKAPFGGYSLKSSKGFCGINGLGELTCNRFVDASQYQFLYDKELKLITYGGKDNWSAEKQPSKFKQIGVKPGNSGDIVFQLRFDAFGG</sequence>
<keyword evidence="5" id="KW-0963">Cytoplasm</keyword>
<evidence type="ECO:0000256" key="2">
    <source>
        <dbReference type="ARBA" id="ARBA00004496"/>
    </source>
</evidence>
<evidence type="ECO:0000256" key="1">
    <source>
        <dbReference type="ARBA" id="ARBA00004410"/>
    </source>
</evidence>
<dbReference type="InterPro" id="IPR018188">
    <property type="entry name" value="RNase_T2_His_AS_1"/>
</dbReference>
<reference evidence="20" key="1">
    <citation type="submission" date="2016-05" db="EMBL/GenBank/DDBJ databases">
        <title>Comparative genomics of biotechnologically important yeasts.</title>
        <authorList>
            <consortium name="DOE Joint Genome Institute"/>
            <person name="Riley R."/>
            <person name="Haridas S."/>
            <person name="Wolfe K.H."/>
            <person name="Lopes M.R."/>
            <person name="Hittinger C.T."/>
            <person name="Goker M."/>
            <person name="Salamov A."/>
            <person name="Wisecaver J."/>
            <person name="Long T.M."/>
            <person name="Aerts A.L."/>
            <person name="Barry K."/>
            <person name="Choi C."/>
            <person name="Clum A."/>
            <person name="Coughlan A.Y."/>
            <person name="Deshpande S."/>
            <person name="Douglass A.P."/>
            <person name="Hanson S.J."/>
            <person name="Klenk H.-P."/>
            <person name="Labutti K."/>
            <person name="Lapidus A."/>
            <person name="Lindquist E."/>
            <person name="Lipzen A."/>
            <person name="Meier-Kolthoff J.P."/>
            <person name="Ohm R.A."/>
            <person name="Otillar R.P."/>
            <person name="Pangilinan J."/>
            <person name="Peng Y."/>
            <person name="Rokas A."/>
            <person name="Rosa C.A."/>
            <person name="Scheuner C."/>
            <person name="Sibirny A.A."/>
            <person name="Slot J.C."/>
            <person name="Stielow J.B."/>
            <person name="Sun H."/>
            <person name="Kurtzman C.P."/>
            <person name="Blackwell M."/>
            <person name="Grigoriev I.V."/>
            <person name="Jeffries T.W."/>
        </authorList>
    </citation>
    <scope>NUCLEOTIDE SEQUENCE [LARGE SCALE GENOMIC DNA]</scope>
    <source>
        <strain evidence="20">NRRL Y-12698</strain>
    </source>
</reference>
<keyword evidence="8" id="KW-0732">Signal</keyword>
<evidence type="ECO:0000256" key="4">
    <source>
        <dbReference type="ARBA" id="ARBA00012571"/>
    </source>
</evidence>
<evidence type="ECO:0000256" key="3">
    <source>
        <dbReference type="ARBA" id="ARBA00007469"/>
    </source>
</evidence>
<keyword evidence="13" id="KW-0456">Lyase</keyword>
<dbReference type="PANTHER" id="PTHR11240:SF22">
    <property type="entry name" value="RIBONUCLEASE T2"/>
    <property type="match status" value="1"/>
</dbReference>
<evidence type="ECO:0000256" key="5">
    <source>
        <dbReference type="ARBA" id="ARBA00022490"/>
    </source>
</evidence>
<dbReference type="GO" id="GO:0016787">
    <property type="term" value="F:hydrolase activity"/>
    <property type="evidence" value="ECO:0007669"/>
    <property type="project" value="UniProtKB-KW"/>
</dbReference>
<dbReference type="Gene3D" id="3.90.730.10">
    <property type="entry name" value="Ribonuclease T2-like"/>
    <property type="match status" value="1"/>
</dbReference>
<evidence type="ECO:0000256" key="14">
    <source>
        <dbReference type="ARBA" id="ARBA00025494"/>
    </source>
</evidence>
<name>A0A1E3QSF8_9ASCO</name>
<evidence type="ECO:0000256" key="10">
    <source>
        <dbReference type="ARBA" id="ARBA00022801"/>
    </source>
</evidence>
<dbReference type="InterPro" id="IPR033130">
    <property type="entry name" value="RNase_T2_His_AS_2"/>
</dbReference>
<evidence type="ECO:0000256" key="8">
    <source>
        <dbReference type="ARBA" id="ARBA00022729"/>
    </source>
</evidence>
<dbReference type="GO" id="GO:0033897">
    <property type="term" value="F:ribonuclease T2 activity"/>
    <property type="evidence" value="ECO:0007669"/>
    <property type="project" value="UniProtKB-EC"/>
</dbReference>
<comment type="subcellular location">
    <subcellularLocation>
        <location evidence="2">Cytoplasm</location>
    </subcellularLocation>
    <subcellularLocation>
        <location evidence="1">Vacuole lumen</location>
    </subcellularLocation>
</comment>
<feature type="active site" evidence="16">
    <location>
        <position position="123"/>
    </location>
</feature>
<keyword evidence="10" id="KW-0378">Hydrolase</keyword>
<evidence type="ECO:0000256" key="11">
    <source>
        <dbReference type="ARBA" id="ARBA00023157"/>
    </source>
</evidence>
<dbReference type="GO" id="GO:0005576">
    <property type="term" value="C:extracellular region"/>
    <property type="evidence" value="ECO:0007669"/>
    <property type="project" value="TreeGrafter"/>
</dbReference>
<keyword evidence="20" id="KW-1185">Reference proteome</keyword>
<gene>
    <name evidence="19" type="ORF">BABINDRAFT_160858</name>
</gene>
<evidence type="ECO:0000256" key="9">
    <source>
        <dbReference type="ARBA" id="ARBA00022759"/>
    </source>
</evidence>
<comment type="similarity">
    <text evidence="3 17">Belongs to the RNase T2 family.</text>
</comment>
<dbReference type="PANTHER" id="PTHR11240">
    <property type="entry name" value="RIBONUCLEASE T2"/>
    <property type="match status" value="1"/>
</dbReference>
<dbReference type="Proteomes" id="UP000094336">
    <property type="component" value="Unassembled WGS sequence"/>
</dbReference>
<dbReference type="InterPro" id="IPR001568">
    <property type="entry name" value="RNase_T2-like"/>
</dbReference>
<evidence type="ECO:0000256" key="13">
    <source>
        <dbReference type="ARBA" id="ARBA00023239"/>
    </source>
</evidence>
<evidence type="ECO:0000256" key="16">
    <source>
        <dbReference type="PIRSR" id="PIRSR633697-1"/>
    </source>
</evidence>
<evidence type="ECO:0000256" key="12">
    <source>
        <dbReference type="ARBA" id="ARBA00023180"/>
    </source>
</evidence>
<dbReference type="InterPro" id="IPR036430">
    <property type="entry name" value="RNase_T2-like_sf"/>
</dbReference>
<organism evidence="19 20">
    <name type="scientific">Babjeviella inositovora NRRL Y-12698</name>
    <dbReference type="NCBI Taxonomy" id="984486"/>
    <lineage>
        <taxon>Eukaryota</taxon>
        <taxon>Fungi</taxon>
        <taxon>Dikarya</taxon>
        <taxon>Ascomycota</taxon>
        <taxon>Saccharomycotina</taxon>
        <taxon>Pichiomycetes</taxon>
        <taxon>Serinales incertae sedis</taxon>
        <taxon>Babjeviella</taxon>
    </lineage>
</organism>
<dbReference type="FunFam" id="3.90.730.10:FF:000004">
    <property type="entry name" value="Ribonuclease T2-like"/>
    <property type="match status" value="1"/>
</dbReference>
<dbReference type="GO" id="GO:0006401">
    <property type="term" value="P:RNA catabolic process"/>
    <property type="evidence" value="ECO:0007669"/>
    <property type="project" value="TreeGrafter"/>
</dbReference>
<dbReference type="Pfam" id="PF25488">
    <property type="entry name" value="RNaseT2L_C"/>
    <property type="match status" value="1"/>
</dbReference>
<evidence type="ECO:0000256" key="7">
    <source>
        <dbReference type="ARBA" id="ARBA00022722"/>
    </source>
</evidence>
<dbReference type="GO" id="GO:0005775">
    <property type="term" value="C:vacuolar lumen"/>
    <property type="evidence" value="ECO:0007669"/>
    <property type="project" value="UniProtKB-SubCell"/>
</dbReference>
<evidence type="ECO:0000256" key="17">
    <source>
        <dbReference type="RuleBase" id="RU004328"/>
    </source>
</evidence>
<dbReference type="GO" id="GO:0003723">
    <property type="term" value="F:RNA binding"/>
    <property type="evidence" value="ECO:0007669"/>
    <property type="project" value="InterPro"/>
</dbReference>
<keyword evidence="9" id="KW-0255">Endonuclease</keyword>
<evidence type="ECO:0000256" key="15">
    <source>
        <dbReference type="ARBA" id="ARBA00071169"/>
    </source>
</evidence>
<dbReference type="SUPFAM" id="SSF55895">
    <property type="entry name" value="Ribonuclease Rh-like"/>
    <property type="match status" value="1"/>
</dbReference>
<dbReference type="InterPro" id="IPR057328">
    <property type="entry name" value="RNaseT2L_C"/>
</dbReference>
<evidence type="ECO:0000259" key="18">
    <source>
        <dbReference type="Pfam" id="PF25488"/>
    </source>
</evidence>
<comment type="function">
    <text evidence="14">Rnase which modulates cell survival under stress conditions. Released from the vacuole to the cytoplasm during stress to promote tRNA and rRNA cleavage and to activate separately a downstream pathway that promotes cell death. Involved in cell size, vacuolar morphology and growth at high temperatures and high salt concentration.</text>
</comment>
<dbReference type="PROSITE" id="PS00531">
    <property type="entry name" value="RNASE_T2_2"/>
    <property type="match status" value="1"/>
</dbReference>